<organism evidence="2 3">
    <name type="scientific">Gloeophyllum trabeum (strain ATCC 11539 / FP-39264 / Madison 617)</name>
    <name type="common">Brown rot fungus</name>
    <dbReference type="NCBI Taxonomy" id="670483"/>
    <lineage>
        <taxon>Eukaryota</taxon>
        <taxon>Fungi</taxon>
        <taxon>Dikarya</taxon>
        <taxon>Basidiomycota</taxon>
        <taxon>Agaricomycotina</taxon>
        <taxon>Agaricomycetes</taxon>
        <taxon>Gloeophyllales</taxon>
        <taxon>Gloeophyllaceae</taxon>
        <taxon>Gloeophyllum</taxon>
    </lineage>
</organism>
<dbReference type="Proteomes" id="UP000030669">
    <property type="component" value="Unassembled WGS sequence"/>
</dbReference>
<evidence type="ECO:0000313" key="3">
    <source>
        <dbReference type="Proteomes" id="UP000030669"/>
    </source>
</evidence>
<dbReference type="GeneID" id="19304711"/>
<reference evidence="2 3" key="1">
    <citation type="journal article" date="2012" name="Science">
        <title>The Paleozoic origin of enzymatic lignin decomposition reconstructed from 31 fungal genomes.</title>
        <authorList>
            <person name="Floudas D."/>
            <person name="Binder M."/>
            <person name="Riley R."/>
            <person name="Barry K."/>
            <person name="Blanchette R.A."/>
            <person name="Henrissat B."/>
            <person name="Martinez A.T."/>
            <person name="Otillar R."/>
            <person name="Spatafora J.W."/>
            <person name="Yadav J.S."/>
            <person name="Aerts A."/>
            <person name="Benoit I."/>
            <person name="Boyd A."/>
            <person name="Carlson A."/>
            <person name="Copeland A."/>
            <person name="Coutinho P.M."/>
            <person name="de Vries R.P."/>
            <person name="Ferreira P."/>
            <person name="Findley K."/>
            <person name="Foster B."/>
            <person name="Gaskell J."/>
            <person name="Glotzer D."/>
            <person name="Gorecki P."/>
            <person name="Heitman J."/>
            <person name="Hesse C."/>
            <person name="Hori C."/>
            <person name="Igarashi K."/>
            <person name="Jurgens J.A."/>
            <person name="Kallen N."/>
            <person name="Kersten P."/>
            <person name="Kohler A."/>
            <person name="Kuees U."/>
            <person name="Kumar T.K.A."/>
            <person name="Kuo A."/>
            <person name="LaButti K."/>
            <person name="Larrondo L.F."/>
            <person name="Lindquist E."/>
            <person name="Ling A."/>
            <person name="Lombard V."/>
            <person name="Lucas S."/>
            <person name="Lundell T."/>
            <person name="Martin R."/>
            <person name="McLaughlin D.J."/>
            <person name="Morgenstern I."/>
            <person name="Morin E."/>
            <person name="Murat C."/>
            <person name="Nagy L.G."/>
            <person name="Nolan M."/>
            <person name="Ohm R.A."/>
            <person name="Patyshakuliyeva A."/>
            <person name="Rokas A."/>
            <person name="Ruiz-Duenas F.J."/>
            <person name="Sabat G."/>
            <person name="Salamov A."/>
            <person name="Samejima M."/>
            <person name="Schmutz J."/>
            <person name="Slot J.C."/>
            <person name="St John F."/>
            <person name="Stenlid J."/>
            <person name="Sun H."/>
            <person name="Sun S."/>
            <person name="Syed K."/>
            <person name="Tsang A."/>
            <person name="Wiebenga A."/>
            <person name="Young D."/>
            <person name="Pisabarro A."/>
            <person name="Eastwood D.C."/>
            <person name="Martin F."/>
            <person name="Cullen D."/>
            <person name="Grigoriev I.V."/>
            <person name="Hibbett D.S."/>
        </authorList>
    </citation>
    <scope>NUCLEOTIDE SEQUENCE [LARGE SCALE GENOMIC DNA]</scope>
    <source>
        <strain evidence="2 3">ATCC 11539</strain>
    </source>
</reference>
<dbReference type="eggNOG" id="ENOG502RC1U">
    <property type="taxonomic scope" value="Eukaryota"/>
</dbReference>
<dbReference type="HOGENOM" id="CLU_2097138_0_0_1"/>
<feature type="region of interest" description="Disordered" evidence="1">
    <location>
        <begin position="1"/>
        <end position="87"/>
    </location>
</feature>
<proteinExistence type="predicted"/>
<evidence type="ECO:0000313" key="2">
    <source>
        <dbReference type="EMBL" id="EPQ51051.1"/>
    </source>
</evidence>
<gene>
    <name evidence="2" type="ORF">GLOTRDRAFT_141197</name>
</gene>
<name>S7PTG8_GLOTA</name>
<keyword evidence="3" id="KW-1185">Reference proteome</keyword>
<evidence type="ECO:0000256" key="1">
    <source>
        <dbReference type="SAM" id="MobiDB-lite"/>
    </source>
</evidence>
<accession>S7PTG8</accession>
<sequence>MDSPMDPGSPESSISSRGTPPPDEQMSVTPQPFSPSTSGMSSFLSSKRRMQGGPCAGAAKARRTDGRRGAQWVEGPGAGAGKAARKDEDLVDVAFMEELREQLGDPFDERALKADN</sequence>
<dbReference type="RefSeq" id="XP_007870493.1">
    <property type="nucleotide sequence ID" value="XM_007872302.1"/>
</dbReference>
<dbReference type="KEGG" id="gtr:GLOTRDRAFT_141197"/>
<dbReference type="AlphaFoldDB" id="S7PTG8"/>
<dbReference type="OrthoDB" id="2726318at2759"/>
<feature type="compositionally biased region" description="Polar residues" evidence="1">
    <location>
        <begin position="26"/>
        <end position="45"/>
    </location>
</feature>
<protein>
    <submittedName>
        <fullName evidence="2">Uncharacterized protein</fullName>
    </submittedName>
</protein>
<dbReference type="EMBL" id="KB469312">
    <property type="protein sequence ID" value="EPQ51051.1"/>
    <property type="molecule type" value="Genomic_DNA"/>
</dbReference>